<keyword evidence="6 14" id="KW-0489">Methyltransferase</keyword>
<dbReference type="GO" id="GO:0046872">
    <property type="term" value="F:metal ion binding"/>
    <property type="evidence" value="ECO:0007669"/>
    <property type="project" value="UniProtKB-KW"/>
</dbReference>
<comment type="subcellular location">
    <subcellularLocation>
        <location evidence="2">Cytoplasm</location>
    </subcellularLocation>
</comment>
<dbReference type="InterPro" id="IPR058240">
    <property type="entry name" value="rSAM_sf"/>
</dbReference>
<organism evidence="14 15">
    <name type="scientific">Aquitalea magnusonii</name>
    <dbReference type="NCBI Taxonomy" id="332411"/>
    <lineage>
        <taxon>Bacteria</taxon>
        <taxon>Pseudomonadati</taxon>
        <taxon>Pseudomonadota</taxon>
        <taxon>Betaproteobacteria</taxon>
        <taxon>Neisseriales</taxon>
        <taxon>Chromobacteriaceae</taxon>
        <taxon>Aquitalea</taxon>
    </lineage>
</organism>
<sequence>MRIQDFHHTLTALGARPCHIGRINRAWLQGLALDHGTRHQQSADYFPLKVRQGLPALSQQLATLARIHTRHEAADASQRLLVELADGQMVESVLLPRDGLCVSSQVGCAVGCTFCMTGKSGLLRQLGSAEIVAQVVLARRIRPVKKVVFMGMGEPAHNLDNVLEAIDFLGREGNIAHKNLVFSTVGDPRVFERLPAMQVKPALALSLHTTRDDLRASLLPRAPRISPAELVELGEGYARQVGYPIQYQWTLLKGINDSLQEMDTAIALLKGKYGVLNLIPYNSMEGDSFQRPDEAHIRHMKHYLHAGGVLTKIRDSAGQDIDGGCGQLRARAADRIDLSRLRRKAAGQS</sequence>
<dbReference type="InterPro" id="IPR004383">
    <property type="entry name" value="rRNA_lsu_MTrfase_RlmN/Cfr"/>
</dbReference>
<evidence type="ECO:0000256" key="4">
    <source>
        <dbReference type="ARBA" id="ARBA00022485"/>
    </source>
</evidence>
<evidence type="ECO:0000313" key="14">
    <source>
        <dbReference type="EMBL" id="BBF85367.1"/>
    </source>
</evidence>
<dbReference type="OrthoDB" id="9793973at2"/>
<comment type="cofactor">
    <cofactor evidence="1">
        <name>[4Fe-4S] cluster</name>
        <dbReference type="ChEBI" id="CHEBI:49883"/>
    </cofactor>
</comment>
<dbReference type="SUPFAM" id="SSF102114">
    <property type="entry name" value="Radical SAM enzymes"/>
    <property type="match status" value="1"/>
</dbReference>
<proteinExistence type="inferred from homology"/>
<keyword evidence="11" id="KW-0411">Iron-sulfur</keyword>
<dbReference type="Proteomes" id="UP000198290">
    <property type="component" value="Chromosome"/>
</dbReference>
<evidence type="ECO:0000256" key="3">
    <source>
        <dbReference type="ARBA" id="ARBA00007544"/>
    </source>
</evidence>
<dbReference type="PROSITE" id="PS51918">
    <property type="entry name" value="RADICAL_SAM"/>
    <property type="match status" value="1"/>
</dbReference>
<dbReference type="InterPro" id="IPR013785">
    <property type="entry name" value="Aldolase_TIM"/>
</dbReference>
<evidence type="ECO:0000256" key="5">
    <source>
        <dbReference type="ARBA" id="ARBA00022490"/>
    </source>
</evidence>
<gene>
    <name evidence="14" type="ORF">DLM_1751</name>
</gene>
<dbReference type="GO" id="GO:0008173">
    <property type="term" value="F:RNA methyltransferase activity"/>
    <property type="evidence" value="ECO:0007669"/>
    <property type="project" value="InterPro"/>
</dbReference>
<evidence type="ECO:0000259" key="13">
    <source>
        <dbReference type="PROSITE" id="PS51918"/>
    </source>
</evidence>
<keyword evidence="5" id="KW-0963">Cytoplasm</keyword>
<dbReference type="SFLD" id="SFLDG01062">
    <property type="entry name" value="methyltransferase_(Class_A)"/>
    <property type="match status" value="1"/>
</dbReference>
<protein>
    <submittedName>
        <fullName evidence="14">Probable RNA methyltransferase</fullName>
    </submittedName>
</protein>
<evidence type="ECO:0000256" key="7">
    <source>
        <dbReference type="ARBA" id="ARBA00022679"/>
    </source>
</evidence>
<dbReference type="InterPro" id="IPR007197">
    <property type="entry name" value="rSAM"/>
</dbReference>
<evidence type="ECO:0000256" key="10">
    <source>
        <dbReference type="ARBA" id="ARBA00023004"/>
    </source>
</evidence>
<evidence type="ECO:0000256" key="2">
    <source>
        <dbReference type="ARBA" id="ARBA00004496"/>
    </source>
</evidence>
<dbReference type="RefSeq" id="WP_089083422.1">
    <property type="nucleotide sequence ID" value="NZ_AP018823.1"/>
</dbReference>
<dbReference type="KEGG" id="amah:DLM_1751"/>
<evidence type="ECO:0000256" key="9">
    <source>
        <dbReference type="ARBA" id="ARBA00022723"/>
    </source>
</evidence>
<dbReference type="InterPro" id="IPR040072">
    <property type="entry name" value="Methyltransferase_A"/>
</dbReference>
<keyword evidence="4" id="KW-0004">4Fe-4S</keyword>
<reference evidence="15" key="3">
    <citation type="journal article" date="2017" name="Plant Physiol. Biochem.">
        <title>Differential oxidative and antioxidative response of duckweed Lemna minor toward plant growth promoting/inhibiting bacteria.</title>
        <authorList>
            <person name="Ishizawa H."/>
            <person name="Kuroda M."/>
            <person name="Morikawa M."/>
            <person name="Ike M."/>
        </authorList>
    </citation>
    <scope>NUCLEOTIDE SEQUENCE [LARGE SCALE GENOMIC DNA]</scope>
    <source>
        <strain evidence="15">H3</strain>
    </source>
</reference>
<dbReference type="STRING" id="332411.VI06_00630"/>
<keyword evidence="7 14" id="KW-0808">Transferase</keyword>
<dbReference type="PIRSF" id="PIRSF006004">
    <property type="entry name" value="CHP00048"/>
    <property type="match status" value="1"/>
</dbReference>
<evidence type="ECO:0000313" key="15">
    <source>
        <dbReference type="Proteomes" id="UP000198290"/>
    </source>
</evidence>
<comment type="similarity">
    <text evidence="3">Belongs to the radical SAM superfamily. RlmN family.</text>
</comment>
<keyword evidence="8" id="KW-0949">S-adenosyl-L-methionine</keyword>
<dbReference type="SFLD" id="SFLDS00029">
    <property type="entry name" value="Radical_SAM"/>
    <property type="match status" value="1"/>
</dbReference>
<dbReference type="NCBIfam" id="NF011034">
    <property type="entry name" value="PRK14464.1"/>
    <property type="match status" value="1"/>
</dbReference>
<keyword evidence="12" id="KW-1015">Disulfide bond</keyword>
<dbReference type="CDD" id="cd01335">
    <property type="entry name" value="Radical_SAM"/>
    <property type="match status" value="1"/>
</dbReference>
<evidence type="ECO:0000256" key="6">
    <source>
        <dbReference type="ARBA" id="ARBA00022603"/>
    </source>
</evidence>
<reference evidence="15" key="1">
    <citation type="journal article" date="2017" name="Biotechnol. Biofuels">
        <title>Evaluation of environmental bacterial communities as a factor affecting the growth of duckweed Lemna minor.</title>
        <authorList>
            <person name="Ishizawa H."/>
            <person name="Kuroda M."/>
            <person name="Morikawa M."/>
            <person name="Ike M."/>
        </authorList>
    </citation>
    <scope>NUCLEOTIDE SEQUENCE [LARGE SCALE GENOMIC DNA]</scope>
    <source>
        <strain evidence="15">H3</strain>
    </source>
</reference>
<dbReference type="EMBL" id="AP018823">
    <property type="protein sequence ID" value="BBF85367.1"/>
    <property type="molecule type" value="Genomic_DNA"/>
</dbReference>
<keyword evidence="15" id="KW-1185">Reference proteome</keyword>
<name>A0A3G9GIL0_9NEIS</name>
<reference evidence="14 15" key="2">
    <citation type="journal article" date="2017" name="Genome Announc.">
        <title>Draft genome sequence of Aquitalea magnusonii strain H3, a plant growth-promoting bacterium of duckweed Lemna minor.</title>
        <authorList>
            <person name="Ishizawa H."/>
            <person name="Kuroda M."/>
            <person name="Ike M."/>
        </authorList>
    </citation>
    <scope>NUCLEOTIDE SEQUENCE [LARGE SCALE GENOMIC DNA]</scope>
    <source>
        <strain evidence="14 15">H3</strain>
    </source>
</reference>
<keyword evidence="9" id="KW-0479">Metal-binding</keyword>
<feature type="domain" description="Radical SAM core" evidence="13">
    <location>
        <begin position="94"/>
        <end position="320"/>
    </location>
</feature>
<dbReference type="AlphaFoldDB" id="A0A3G9GIL0"/>
<dbReference type="PANTHER" id="PTHR30544">
    <property type="entry name" value="23S RRNA METHYLTRANSFERASE"/>
    <property type="match status" value="1"/>
</dbReference>
<dbReference type="GO" id="GO:0051539">
    <property type="term" value="F:4 iron, 4 sulfur cluster binding"/>
    <property type="evidence" value="ECO:0007669"/>
    <property type="project" value="UniProtKB-KW"/>
</dbReference>
<evidence type="ECO:0000256" key="8">
    <source>
        <dbReference type="ARBA" id="ARBA00022691"/>
    </source>
</evidence>
<dbReference type="PANTHER" id="PTHR30544:SF5">
    <property type="entry name" value="RADICAL SAM CORE DOMAIN-CONTAINING PROTEIN"/>
    <property type="match status" value="1"/>
</dbReference>
<dbReference type="SFLD" id="SFLDF00275">
    <property type="entry name" value="adenosine_C2_methyltransferase"/>
    <property type="match status" value="1"/>
</dbReference>
<dbReference type="GO" id="GO:0030488">
    <property type="term" value="P:tRNA methylation"/>
    <property type="evidence" value="ECO:0007669"/>
    <property type="project" value="TreeGrafter"/>
</dbReference>
<dbReference type="GO" id="GO:0070475">
    <property type="term" value="P:rRNA base methylation"/>
    <property type="evidence" value="ECO:0007669"/>
    <property type="project" value="TreeGrafter"/>
</dbReference>
<keyword evidence="10" id="KW-0408">Iron</keyword>
<evidence type="ECO:0000256" key="11">
    <source>
        <dbReference type="ARBA" id="ARBA00023014"/>
    </source>
</evidence>
<evidence type="ECO:0000256" key="1">
    <source>
        <dbReference type="ARBA" id="ARBA00001966"/>
    </source>
</evidence>
<dbReference type="Gene3D" id="3.20.20.70">
    <property type="entry name" value="Aldolase class I"/>
    <property type="match status" value="1"/>
</dbReference>
<dbReference type="Pfam" id="PF04055">
    <property type="entry name" value="Radical_SAM"/>
    <property type="match status" value="1"/>
</dbReference>
<dbReference type="GO" id="GO:0005737">
    <property type="term" value="C:cytoplasm"/>
    <property type="evidence" value="ECO:0007669"/>
    <property type="project" value="UniProtKB-SubCell"/>
</dbReference>
<evidence type="ECO:0000256" key="12">
    <source>
        <dbReference type="ARBA" id="ARBA00023157"/>
    </source>
</evidence>
<accession>A0A3G9GIL0</accession>